<reference evidence="1" key="1">
    <citation type="submission" date="2006-10" db="EMBL/GenBank/DDBJ databases">
        <title>Complete sequence of Solibacter usitatus Ellin6076.</title>
        <authorList>
            <consortium name="US DOE Joint Genome Institute"/>
            <person name="Copeland A."/>
            <person name="Lucas S."/>
            <person name="Lapidus A."/>
            <person name="Barry K."/>
            <person name="Detter J.C."/>
            <person name="Glavina del Rio T."/>
            <person name="Hammon N."/>
            <person name="Israni S."/>
            <person name="Dalin E."/>
            <person name="Tice H."/>
            <person name="Pitluck S."/>
            <person name="Thompson L.S."/>
            <person name="Brettin T."/>
            <person name="Bruce D."/>
            <person name="Han C."/>
            <person name="Tapia R."/>
            <person name="Gilna P."/>
            <person name="Schmutz J."/>
            <person name="Larimer F."/>
            <person name="Land M."/>
            <person name="Hauser L."/>
            <person name="Kyrpides N."/>
            <person name="Mikhailova N."/>
            <person name="Janssen P.H."/>
            <person name="Kuske C.R."/>
            <person name="Richardson P."/>
        </authorList>
    </citation>
    <scope>NUCLEOTIDE SEQUENCE</scope>
    <source>
        <strain evidence="1">Ellin6076</strain>
    </source>
</reference>
<dbReference type="HOGENOM" id="CLU_2496252_0_0_0"/>
<dbReference type="AlphaFoldDB" id="Q024K2"/>
<organism evidence="1">
    <name type="scientific">Solibacter usitatus (strain Ellin6076)</name>
    <dbReference type="NCBI Taxonomy" id="234267"/>
    <lineage>
        <taxon>Bacteria</taxon>
        <taxon>Pseudomonadati</taxon>
        <taxon>Acidobacteriota</taxon>
        <taxon>Terriglobia</taxon>
        <taxon>Bryobacterales</taxon>
        <taxon>Solibacteraceae</taxon>
        <taxon>Candidatus Solibacter</taxon>
    </lineage>
</organism>
<sequence length="86" mass="9467">MILIKYRNGLVLQGIVLSFGDQLMRVAVKDTDDAAEFRMINGVWVSEDCEIVRLEFAAQGSAFEIGDDFLDAVLSAEASAQPVRVM</sequence>
<name>Q024K2_SOLUE</name>
<dbReference type="KEGG" id="sus:Acid_2585"/>
<accession>Q024K2</accession>
<gene>
    <name evidence="1" type="ordered locus">Acid_2585</name>
</gene>
<proteinExistence type="predicted"/>
<dbReference type="EMBL" id="CP000473">
    <property type="protein sequence ID" value="ABJ83574.1"/>
    <property type="molecule type" value="Genomic_DNA"/>
</dbReference>
<protein>
    <submittedName>
        <fullName evidence="1">Uncharacterized protein</fullName>
    </submittedName>
</protein>
<dbReference type="InParanoid" id="Q024K2"/>
<evidence type="ECO:0000313" key="1">
    <source>
        <dbReference type="EMBL" id="ABJ83574.1"/>
    </source>
</evidence>